<evidence type="ECO:0000256" key="1">
    <source>
        <dbReference type="SAM" id="MobiDB-lite"/>
    </source>
</evidence>
<keyword evidence="3" id="KW-1185">Reference proteome</keyword>
<organism evidence="2 3">
    <name type="scientific">Streptomyces chartreusis NRRL 3882</name>
    <dbReference type="NCBI Taxonomy" id="1079985"/>
    <lineage>
        <taxon>Bacteria</taxon>
        <taxon>Bacillati</taxon>
        <taxon>Actinomycetota</taxon>
        <taxon>Actinomycetes</taxon>
        <taxon>Kitasatosporales</taxon>
        <taxon>Streptomycetaceae</taxon>
        <taxon>Streptomyces</taxon>
    </lineage>
</organism>
<evidence type="ECO:0000313" key="3">
    <source>
        <dbReference type="Proteomes" id="UP000235464"/>
    </source>
</evidence>
<feature type="compositionally biased region" description="Basic and acidic residues" evidence="1">
    <location>
        <begin position="11"/>
        <end position="28"/>
    </location>
</feature>
<feature type="region of interest" description="Disordered" evidence="1">
    <location>
        <begin position="11"/>
        <end position="38"/>
    </location>
</feature>
<accession>A0A2N9B943</accession>
<dbReference type="Proteomes" id="UP000235464">
    <property type="component" value="Chromosome I"/>
</dbReference>
<gene>
    <name evidence="2" type="ORF">SCNRRL3882_3334</name>
</gene>
<evidence type="ECO:0000313" key="2">
    <source>
        <dbReference type="EMBL" id="SOR79875.1"/>
    </source>
</evidence>
<protein>
    <submittedName>
        <fullName evidence="2">Uncharacterized protein</fullName>
    </submittedName>
</protein>
<reference evidence="3" key="1">
    <citation type="submission" date="2017-11" db="EMBL/GenBank/DDBJ databases">
        <authorList>
            <person name="Wibberg D."/>
        </authorList>
    </citation>
    <scope>NUCLEOTIDE SEQUENCE [LARGE SCALE GENOMIC DNA]</scope>
</reference>
<dbReference type="EMBL" id="LT963352">
    <property type="protein sequence ID" value="SOR79875.1"/>
    <property type="molecule type" value="Genomic_DNA"/>
</dbReference>
<sequence>MPVCAREVVWEAGHRPAAEPERRNDRRPPPYALGSSRNRSPYTQEYVCQFAFRCGHFTRASPHGDARNGPDVPARPGQIASTEGECQAIAPYQPHISPSRRVRPLGPHAAGRYPSATSRPRTPVGNRAATGNHLCASESATAPTVTGDPVVRHLSAIMPARFTHEVEGAQRLSGAGQRLQQSAAASLIPVVAIPARGHRYPSRSSPHGAASDPRSLPPQAPAKPAPSPSQAPPIVRPAQATVRHPLPKITNAPPTGPAGNAS</sequence>
<feature type="region of interest" description="Disordered" evidence="1">
    <location>
        <begin position="198"/>
        <end position="262"/>
    </location>
</feature>
<feature type="compositionally biased region" description="Pro residues" evidence="1">
    <location>
        <begin position="215"/>
        <end position="235"/>
    </location>
</feature>
<dbReference type="AlphaFoldDB" id="A0A2N9B943"/>
<name>A0A2N9B943_STRCX</name>
<proteinExistence type="predicted"/>